<gene>
    <name evidence="1" type="ORF">PR048_016574</name>
</gene>
<protein>
    <submittedName>
        <fullName evidence="1">Uncharacterized protein</fullName>
    </submittedName>
</protein>
<name>A0ABQ9HK40_9NEOP</name>
<comment type="caution">
    <text evidence="1">The sequence shown here is derived from an EMBL/GenBank/DDBJ whole genome shotgun (WGS) entry which is preliminary data.</text>
</comment>
<dbReference type="EMBL" id="JARBHB010000005">
    <property type="protein sequence ID" value="KAJ8884716.1"/>
    <property type="molecule type" value="Genomic_DNA"/>
</dbReference>
<proteinExistence type="predicted"/>
<accession>A0ABQ9HK40</accession>
<reference evidence="1 2" key="1">
    <citation type="submission" date="2023-02" db="EMBL/GenBank/DDBJ databases">
        <title>LHISI_Scaffold_Assembly.</title>
        <authorList>
            <person name="Stuart O.P."/>
            <person name="Cleave R."/>
            <person name="Magrath M.J.L."/>
            <person name="Mikheyev A.S."/>
        </authorList>
    </citation>
    <scope>NUCLEOTIDE SEQUENCE [LARGE SCALE GENOMIC DNA]</scope>
    <source>
        <strain evidence="1">Daus_M_001</strain>
        <tissue evidence="1">Leg muscle</tissue>
    </source>
</reference>
<keyword evidence="2" id="KW-1185">Reference proteome</keyword>
<evidence type="ECO:0000313" key="1">
    <source>
        <dbReference type="EMBL" id="KAJ8884716.1"/>
    </source>
</evidence>
<dbReference type="Proteomes" id="UP001159363">
    <property type="component" value="Chromosome 4"/>
</dbReference>
<evidence type="ECO:0000313" key="2">
    <source>
        <dbReference type="Proteomes" id="UP001159363"/>
    </source>
</evidence>
<sequence>MAPQAHELSNKMAPQVHELHVALHHPDTWNIRGLTATRPTSTFSCSSLRAWCPHGKLYLSFYSSPHNLLSLMVQPKLVCLNLLCFTPRKRQGTISYTCQIKLVTTPELWNDKQLAWLLRQRVCLLHIWCSDVSSFLHQKMQARRFLEKDESSRICAGNKETVTTKKSKKQHRLLNDTI</sequence>
<organism evidence="1 2">
    <name type="scientific">Dryococelus australis</name>
    <dbReference type="NCBI Taxonomy" id="614101"/>
    <lineage>
        <taxon>Eukaryota</taxon>
        <taxon>Metazoa</taxon>
        <taxon>Ecdysozoa</taxon>
        <taxon>Arthropoda</taxon>
        <taxon>Hexapoda</taxon>
        <taxon>Insecta</taxon>
        <taxon>Pterygota</taxon>
        <taxon>Neoptera</taxon>
        <taxon>Polyneoptera</taxon>
        <taxon>Phasmatodea</taxon>
        <taxon>Verophasmatodea</taxon>
        <taxon>Anareolatae</taxon>
        <taxon>Phasmatidae</taxon>
        <taxon>Eurycanthinae</taxon>
        <taxon>Dryococelus</taxon>
    </lineage>
</organism>